<feature type="transmembrane region" description="Helical" evidence="9">
    <location>
        <begin position="87"/>
        <end position="106"/>
    </location>
</feature>
<dbReference type="Pfam" id="PF00507">
    <property type="entry name" value="Oxidored_q4"/>
    <property type="match status" value="1"/>
</dbReference>
<comment type="similarity">
    <text evidence="2 9">Belongs to the complex I subunit 3 family.</text>
</comment>
<keyword evidence="9" id="KW-0249">Electron transport</keyword>
<evidence type="ECO:0000256" key="9">
    <source>
        <dbReference type="RuleBase" id="RU003640"/>
    </source>
</evidence>
<keyword evidence="9" id="KW-1278">Translocase</keyword>
<dbReference type="InterPro" id="IPR000440">
    <property type="entry name" value="NADH_UbQ/plastoQ_OxRdtase_su3"/>
</dbReference>
<dbReference type="Gene3D" id="1.20.58.1610">
    <property type="entry name" value="NADH:ubiquinone/plastoquinone oxidoreductase, chain 3"/>
    <property type="match status" value="1"/>
</dbReference>
<evidence type="ECO:0000256" key="5">
    <source>
        <dbReference type="ARBA" id="ARBA00022692"/>
    </source>
</evidence>
<proteinExistence type="inferred from homology"/>
<keyword evidence="5 9" id="KW-0812">Transmembrane</keyword>
<dbReference type="GO" id="GO:0030964">
    <property type="term" value="C:NADH dehydrogenase complex"/>
    <property type="evidence" value="ECO:0007669"/>
    <property type="project" value="TreeGrafter"/>
</dbReference>
<keyword evidence="9 10" id="KW-0496">Mitochondrion</keyword>
<evidence type="ECO:0000256" key="8">
    <source>
        <dbReference type="ARBA" id="ARBA00049551"/>
    </source>
</evidence>
<dbReference type="PANTHER" id="PTHR11058:SF9">
    <property type="entry name" value="NADH-UBIQUINONE OXIDOREDUCTASE CHAIN 3"/>
    <property type="match status" value="1"/>
</dbReference>
<evidence type="ECO:0000313" key="10">
    <source>
        <dbReference type="EMBL" id="AML25607.1"/>
    </source>
</evidence>
<keyword evidence="9" id="KW-0830">Ubiquinone</keyword>
<keyword evidence="9" id="KW-0520">NAD</keyword>
<dbReference type="AlphaFoldDB" id="A0A140EFY6"/>
<feature type="transmembrane region" description="Helical" evidence="9">
    <location>
        <begin position="56"/>
        <end position="81"/>
    </location>
</feature>
<comment type="subcellular location">
    <subcellularLocation>
        <location evidence="1">Membrane</location>
    </subcellularLocation>
    <subcellularLocation>
        <location evidence="9">Mitochondrion membrane</location>
        <topology evidence="9">Multi-pass membrane protein</topology>
    </subcellularLocation>
</comment>
<evidence type="ECO:0000256" key="3">
    <source>
        <dbReference type="ARBA" id="ARBA00021007"/>
    </source>
</evidence>
<name>A0A140EFY6_9COLE</name>
<reference evidence="10" key="1">
    <citation type="submission" date="2015-09" db="EMBL/GenBank/DDBJ databases">
        <title>Capturing the unknown biodiversity of arthropods in tropical forests using metagenomics.</title>
        <authorList>
            <person name="Andujar C."/>
            <person name="Creedy T.J."/>
            <person name="Garner B."/>
            <person name="Canty R."/>
            <person name="Warner H.B."/>
            <person name="Lipecki J."/>
            <person name="Crampton-Platt A."/>
            <person name="Gabrielli M."/>
            <person name="Croydon-Veleslavov I.A."/>
            <person name="Lim J.L."/>
            <person name="Linard B."/>
            <person name="Vogler A."/>
        </authorList>
    </citation>
    <scope>NUCLEOTIDE SEQUENCE</scope>
</reference>
<dbReference type="GO" id="GO:0031966">
    <property type="term" value="C:mitochondrial membrane"/>
    <property type="evidence" value="ECO:0007669"/>
    <property type="project" value="UniProtKB-SubCell"/>
</dbReference>
<evidence type="ECO:0000256" key="6">
    <source>
        <dbReference type="ARBA" id="ARBA00022989"/>
    </source>
</evidence>
<dbReference type="EC" id="7.1.1.2" evidence="9"/>
<keyword evidence="4 9" id="KW-0813">Transport</keyword>
<dbReference type="GO" id="GO:0008137">
    <property type="term" value="F:NADH dehydrogenase (ubiquinone) activity"/>
    <property type="evidence" value="ECO:0007669"/>
    <property type="project" value="UniProtKB-UniRule"/>
</dbReference>
<gene>
    <name evidence="10" type="primary">ND3</name>
</gene>
<dbReference type="PANTHER" id="PTHR11058">
    <property type="entry name" value="NADH-UBIQUINONE OXIDOREDUCTASE CHAIN 3"/>
    <property type="match status" value="1"/>
</dbReference>
<protein>
    <recommendedName>
        <fullName evidence="3 9">NADH-ubiquinone oxidoreductase chain 3</fullName>
        <ecNumber evidence="9">7.1.1.2</ecNumber>
    </recommendedName>
</protein>
<evidence type="ECO:0000256" key="7">
    <source>
        <dbReference type="ARBA" id="ARBA00023136"/>
    </source>
</evidence>
<keyword evidence="6 9" id="KW-1133">Transmembrane helix</keyword>
<evidence type="ECO:0000256" key="4">
    <source>
        <dbReference type="ARBA" id="ARBA00022448"/>
    </source>
</evidence>
<sequence>MILIMILLMMFLMLLSFIMMLISTMISKKTFSDREKNSPFECGFDPKNSARLPFSLHFFLIAIIFLIFDIELTLLIPFIMMFKIMNWFNYLYILLMFLFILLVGLFHELNQGALNWIN</sequence>
<accession>A0A140EFY6</accession>
<evidence type="ECO:0000256" key="1">
    <source>
        <dbReference type="ARBA" id="ARBA00004370"/>
    </source>
</evidence>
<comment type="catalytic activity">
    <reaction evidence="8 9">
        <text>a ubiquinone + NADH + 5 H(+)(in) = a ubiquinol + NAD(+) + 4 H(+)(out)</text>
        <dbReference type="Rhea" id="RHEA:29091"/>
        <dbReference type="Rhea" id="RHEA-COMP:9565"/>
        <dbReference type="Rhea" id="RHEA-COMP:9566"/>
        <dbReference type="ChEBI" id="CHEBI:15378"/>
        <dbReference type="ChEBI" id="CHEBI:16389"/>
        <dbReference type="ChEBI" id="CHEBI:17976"/>
        <dbReference type="ChEBI" id="CHEBI:57540"/>
        <dbReference type="ChEBI" id="CHEBI:57945"/>
        <dbReference type="EC" id="7.1.1.2"/>
    </reaction>
</comment>
<organism evidence="10">
    <name type="scientific">Staphylinidae sp. BMNH 1274668</name>
    <dbReference type="NCBI Taxonomy" id="1796590"/>
    <lineage>
        <taxon>Eukaryota</taxon>
        <taxon>Metazoa</taxon>
        <taxon>Ecdysozoa</taxon>
        <taxon>Arthropoda</taxon>
        <taxon>Hexapoda</taxon>
        <taxon>Insecta</taxon>
        <taxon>Pterygota</taxon>
        <taxon>Neoptera</taxon>
        <taxon>Endopterygota</taxon>
        <taxon>Coleoptera</taxon>
        <taxon>Polyphaga</taxon>
        <taxon>Staphyliniformia</taxon>
        <taxon>Staphylinidae</taxon>
    </lineage>
</organism>
<dbReference type="InterPro" id="IPR038430">
    <property type="entry name" value="NDAH_ubi_oxred_su3_sf"/>
</dbReference>
<keyword evidence="9" id="KW-0679">Respiratory chain</keyword>
<geneLocation type="mitochondrion" evidence="10"/>
<feature type="transmembrane region" description="Helical" evidence="9">
    <location>
        <begin position="6"/>
        <end position="26"/>
    </location>
</feature>
<keyword evidence="7 9" id="KW-0472">Membrane</keyword>
<comment type="function">
    <text evidence="9">Core subunit of the mitochondrial membrane respiratory chain NADH dehydrogenase (Complex I) which catalyzes electron transfer from NADH through the respiratory chain, using ubiquinone as an electron acceptor. Essential for the catalytic activity of complex I.</text>
</comment>
<evidence type="ECO:0000256" key="2">
    <source>
        <dbReference type="ARBA" id="ARBA00008472"/>
    </source>
</evidence>
<dbReference type="EMBL" id="KT696241">
    <property type="protein sequence ID" value="AML25607.1"/>
    <property type="molecule type" value="Genomic_DNA"/>
</dbReference>